<dbReference type="Proteomes" id="UP000002051">
    <property type="component" value="Unassembled WGS sequence"/>
</dbReference>
<evidence type="ECO:0000313" key="2">
    <source>
        <dbReference type="EnsemblPlants" id="KEH41110"/>
    </source>
</evidence>
<reference evidence="2" key="3">
    <citation type="submission" date="2015-04" db="UniProtKB">
        <authorList>
            <consortium name="EnsemblPlants"/>
        </authorList>
    </citation>
    <scope>IDENTIFICATION</scope>
    <source>
        <strain evidence="2">cv. Jemalong A17</strain>
    </source>
</reference>
<dbReference type="EMBL" id="CM001217">
    <property type="protein sequence ID" value="KEH41110.1"/>
    <property type="molecule type" value="Genomic_DNA"/>
</dbReference>
<dbReference type="EnsemblPlants" id="KEH41110">
    <property type="protein sequence ID" value="KEH41110"/>
    <property type="gene ID" value="MTR_1g041825"/>
</dbReference>
<dbReference type="HOGENOM" id="CLU_2725928_0_0_1"/>
<keyword evidence="3" id="KW-1185">Reference proteome</keyword>
<dbReference type="AlphaFoldDB" id="A0A072VSK0"/>
<proteinExistence type="predicted"/>
<name>A0A072VSK0_MEDTR</name>
<reference evidence="1 3" key="2">
    <citation type="journal article" date="2014" name="BMC Genomics">
        <title>An improved genome release (version Mt4.0) for the model legume Medicago truncatula.</title>
        <authorList>
            <person name="Tang H."/>
            <person name="Krishnakumar V."/>
            <person name="Bidwell S."/>
            <person name="Rosen B."/>
            <person name="Chan A."/>
            <person name="Zhou S."/>
            <person name="Gentzbittel L."/>
            <person name="Childs K.L."/>
            <person name="Yandell M."/>
            <person name="Gundlach H."/>
            <person name="Mayer K.F."/>
            <person name="Schwartz D.C."/>
            <person name="Town C.D."/>
        </authorList>
    </citation>
    <scope>GENOME REANNOTATION</scope>
    <source>
        <strain evidence="1">A17</strain>
        <strain evidence="2 3">cv. Jemalong A17</strain>
    </source>
</reference>
<organism evidence="1 3">
    <name type="scientific">Medicago truncatula</name>
    <name type="common">Barrel medic</name>
    <name type="synonym">Medicago tribuloides</name>
    <dbReference type="NCBI Taxonomy" id="3880"/>
    <lineage>
        <taxon>Eukaryota</taxon>
        <taxon>Viridiplantae</taxon>
        <taxon>Streptophyta</taxon>
        <taxon>Embryophyta</taxon>
        <taxon>Tracheophyta</taxon>
        <taxon>Spermatophyta</taxon>
        <taxon>Magnoliopsida</taxon>
        <taxon>eudicotyledons</taxon>
        <taxon>Gunneridae</taxon>
        <taxon>Pentapetalae</taxon>
        <taxon>rosids</taxon>
        <taxon>fabids</taxon>
        <taxon>Fabales</taxon>
        <taxon>Fabaceae</taxon>
        <taxon>Papilionoideae</taxon>
        <taxon>50 kb inversion clade</taxon>
        <taxon>NPAAA clade</taxon>
        <taxon>Hologalegina</taxon>
        <taxon>IRL clade</taxon>
        <taxon>Trifolieae</taxon>
        <taxon>Medicago</taxon>
    </lineage>
</organism>
<accession>A0A072VSK0</accession>
<gene>
    <name evidence="1" type="ordered locus">MTR_1g041825</name>
</gene>
<protein>
    <submittedName>
        <fullName evidence="1 2">Uncharacterized protein</fullName>
    </submittedName>
</protein>
<evidence type="ECO:0000313" key="3">
    <source>
        <dbReference type="Proteomes" id="UP000002051"/>
    </source>
</evidence>
<reference evidence="1 3" key="1">
    <citation type="journal article" date="2011" name="Nature">
        <title>The Medicago genome provides insight into the evolution of rhizobial symbioses.</title>
        <authorList>
            <person name="Young N.D."/>
            <person name="Debelle F."/>
            <person name="Oldroyd G.E."/>
            <person name="Geurts R."/>
            <person name="Cannon S.B."/>
            <person name="Udvardi M.K."/>
            <person name="Benedito V.A."/>
            <person name="Mayer K.F."/>
            <person name="Gouzy J."/>
            <person name="Schoof H."/>
            <person name="Van de Peer Y."/>
            <person name="Proost S."/>
            <person name="Cook D.R."/>
            <person name="Meyers B.C."/>
            <person name="Spannagl M."/>
            <person name="Cheung F."/>
            <person name="De Mita S."/>
            <person name="Krishnakumar V."/>
            <person name="Gundlach H."/>
            <person name="Zhou S."/>
            <person name="Mudge J."/>
            <person name="Bharti A.K."/>
            <person name="Murray J.D."/>
            <person name="Naoumkina M.A."/>
            <person name="Rosen B."/>
            <person name="Silverstein K.A."/>
            <person name="Tang H."/>
            <person name="Rombauts S."/>
            <person name="Zhao P.X."/>
            <person name="Zhou P."/>
            <person name="Barbe V."/>
            <person name="Bardou P."/>
            <person name="Bechner M."/>
            <person name="Bellec A."/>
            <person name="Berger A."/>
            <person name="Berges H."/>
            <person name="Bidwell S."/>
            <person name="Bisseling T."/>
            <person name="Choisne N."/>
            <person name="Couloux A."/>
            <person name="Denny R."/>
            <person name="Deshpande S."/>
            <person name="Dai X."/>
            <person name="Doyle J.J."/>
            <person name="Dudez A.M."/>
            <person name="Farmer A.D."/>
            <person name="Fouteau S."/>
            <person name="Franken C."/>
            <person name="Gibelin C."/>
            <person name="Gish J."/>
            <person name="Goldstein S."/>
            <person name="Gonzalez A.J."/>
            <person name="Green P.J."/>
            <person name="Hallab A."/>
            <person name="Hartog M."/>
            <person name="Hua A."/>
            <person name="Humphray S.J."/>
            <person name="Jeong D.H."/>
            <person name="Jing Y."/>
            <person name="Jocker A."/>
            <person name="Kenton S.M."/>
            <person name="Kim D.J."/>
            <person name="Klee K."/>
            <person name="Lai H."/>
            <person name="Lang C."/>
            <person name="Lin S."/>
            <person name="Macmil S.L."/>
            <person name="Magdelenat G."/>
            <person name="Matthews L."/>
            <person name="McCorrison J."/>
            <person name="Monaghan E.L."/>
            <person name="Mun J.H."/>
            <person name="Najar F.Z."/>
            <person name="Nicholson C."/>
            <person name="Noirot C."/>
            <person name="O'Bleness M."/>
            <person name="Paule C.R."/>
            <person name="Poulain J."/>
            <person name="Prion F."/>
            <person name="Qin B."/>
            <person name="Qu C."/>
            <person name="Retzel E.F."/>
            <person name="Riddle C."/>
            <person name="Sallet E."/>
            <person name="Samain S."/>
            <person name="Samson N."/>
            <person name="Sanders I."/>
            <person name="Saurat O."/>
            <person name="Scarpelli C."/>
            <person name="Schiex T."/>
            <person name="Segurens B."/>
            <person name="Severin A.J."/>
            <person name="Sherrier D.J."/>
            <person name="Shi R."/>
            <person name="Sims S."/>
            <person name="Singer S.R."/>
            <person name="Sinharoy S."/>
            <person name="Sterck L."/>
            <person name="Viollet A."/>
            <person name="Wang B.B."/>
            <person name="Wang K."/>
            <person name="Wang M."/>
            <person name="Wang X."/>
            <person name="Warfsmann J."/>
            <person name="Weissenbach J."/>
            <person name="White D.D."/>
            <person name="White J.D."/>
            <person name="Wiley G.B."/>
            <person name="Wincker P."/>
            <person name="Xing Y."/>
            <person name="Yang L."/>
            <person name="Yao Z."/>
            <person name="Ying F."/>
            <person name="Zhai J."/>
            <person name="Zhou L."/>
            <person name="Zuber A."/>
            <person name="Denarie J."/>
            <person name="Dixon R.A."/>
            <person name="May G.D."/>
            <person name="Schwartz D.C."/>
            <person name="Rogers J."/>
            <person name="Quetier F."/>
            <person name="Town C.D."/>
            <person name="Roe B.A."/>
        </authorList>
    </citation>
    <scope>NUCLEOTIDE SEQUENCE [LARGE SCALE GENOMIC DNA]</scope>
    <source>
        <strain evidence="1">A17</strain>
        <strain evidence="2 3">cv. Jemalong A17</strain>
    </source>
</reference>
<sequence>MIGPRCRTPLCWYESGENSMIGPKVVQQTTEKFHDRIVKLGMLDSYQPPACEGILAIHREEEDKTKREAQVT</sequence>
<evidence type="ECO:0000313" key="1">
    <source>
        <dbReference type="EMBL" id="KEH41110.1"/>
    </source>
</evidence>